<evidence type="ECO:0000256" key="4">
    <source>
        <dbReference type="ARBA" id="ARBA00022272"/>
    </source>
</evidence>
<keyword evidence="6 9" id="KW-0822">Tryptophan biosynthesis</keyword>
<dbReference type="GO" id="GO:0016853">
    <property type="term" value="F:isomerase activity"/>
    <property type="evidence" value="ECO:0007669"/>
    <property type="project" value="UniProtKB-KW"/>
</dbReference>
<proteinExistence type="inferred from homology"/>
<evidence type="ECO:0000313" key="11">
    <source>
        <dbReference type="EMBL" id="MFC3302074.1"/>
    </source>
</evidence>
<dbReference type="InterPro" id="IPR013785">
    <property type="entry name" value="Aldolase_TIM"/>
</dbReference>
<evidence type="ECO:0000256" key="5">
    <source>
        <dbReference type="ARBA" id="ARBA00022605"/>
    </source>
</evidence>
<dbReference type="PANTHER" id="PTHR42894:SF1">
    <property type="entry name" value="N-(5'-PHOSPHORIBOSYL)ANTHRANILATE ISOMERASE"/>
    <property type="match status" value="1"/>
</dbReference>
<dbReference type="Proteomes" id="UP001595607">
    <property type="component" value="Unassembled WGS sequence"/>
</dbReference>
<dbReference type="InterPro" id="IPR001240">
    <property type="entry name" value="PRAI_dom"/>
</dbReference>
<dbReference type="SUPFAM" id="SSF51366">
    <property type="entry name" value="Ribulose-phoshate binding barrel"/>
    <property type="match status" value="1"/>
</dbReference>
<dbReference type="Gene3D" id="3.20.20.70">
    <property type="entry name" value="Aldolase class I"/>
    <property type="match status" value="1"/>
</dbReference>
<keyword evidence="5 9" id="KW-0028">Amino-acid biosynthesis</keyword>
<dbReference type="EMBL" id="JBHRVA010000002">
    <property type="protein sequence ID" value="MFC3302074.1"/>
    <property type="molecule type" value="Genomic_DNA"/>
</dbReference>
<dbReference type="EC" id="5.3.1.24" evidence="3 9"/>
<evidence type="ECO:0000256" key="6">
    <source>
        <dbReference type="ARBA" id="ARBA00022822"/>
    </source>
</evidence>
<protein>
    <recommendedName>
        <fullName evidence="4 9">N-(5'-phosphoribosyl)anthranilate isomerase</fullName>
        <shortName evidence="9">PRAI</shortName>
        <ecNumber evidence="3 9">5.3.1.24</ecNumber>
    </recommendedName>
</protein>
<evidence type="ECO:0000256" key="7">
    <source>
        <dbReference type="ARBA" id="ARBA00023141"/>
    </source>
</evidence>
<comment type="pathway">
    <text evidence="2 9">Amino-acid biosynthesis; L-tryptophan biosynthesis; L-tryptophan from chorismate: step 3/5.</text>
</comment>
<evidence type="ECO:0000256" key="2">
    <source>
        <dbReference type="ARBA" id="ARBA00004664"/>
    </source>
</evidence>
<evidence type="ECO:0000313" key="12">
    <source>
        <dbReference type="Proteomes" id="UP001595607"/>
    </source>
</evidence>
<dbReference type="HAMAP" id="MF_00135">
    <property type="entry name" value="PRAI"/>
    <property type="match status" value="1"/>
</dbReference>
<reference evidence="12" key="1">
    <citation type="journal article" date="2019" name="Int. J. Syst. Evol. Microbiol.">
        <title>The Global Catalogue of Microorganisms (GCM) 10K type strain sequencing project: providing services to taxonomists for standard genome sequencing and annotation.</title>
        <authorList>
            <consortium name="The Broad Institute Genomics Platform"/>
            <consortium name="The Broad Institute Genome Sequencing Center for Infectious Disease"/>
            <person name="Wu L."/>
            <person name="Ma J."/>
        </authorList>
    </citation>
    <scope>NUCLEOTIDE SEQUENCE [LARGE SCALE GENOMIC DNA]</scope>
    <source>
        <strain evidence="12">KCTC 22245</strain>
    </source>
</reference>
<keyword evidence="8 9" id="KW-0413">Isomerase</keyword>
<name>A0ABV7MBN4_9PROT</name>
<keyword evidence="12" id="KW-1185">Reference proteome</keyword>
<comment type="catalytic activity">
    <reaction evidence="1 9">
        <text>N-(5-phospho-beta-D-ribosyl)anthranilate = 1-(2-carboxyphenylamino)-1-deoxy-D-ribulose 5-phosphate</text>
        <dbReference type="Rhea" id="RHEA:21540"/>
        <dbReference type="ChEBI" id="CHEBI:18277"/>
        <dbReference type="ChEBI" id="CHEBI:58613"/>
        <dbReference type="EC" id="5.3.1.24"/>
    </reaction>
</comment>
<accession>A0ABV7MBN4</accession>
<keyword evidence="7 9" id="KW-0057">Aromatic amino acid biosynthesis</keyword>
<evidence type="ECO:0000256" key="3">
    <source>
        <dbReference type="ARBA" id="ARBA00012572"/>
    </source>
</evidence>
<evidence type="ECO:0000256" key="8">
    <source>
        <dbReference type="ARBA" id="ARBA00023235"/>
    </source>
</evidence>
<dbReference type="RefSeq" id="WP_189574266.1">
    <property type="nucleotide sequence ID" value="NZ_BMXU01000001.1"/>
</dbReference>
<dbReference type="Pfam" id="PF00697">
    <property type="entry name" value="PRAI"/>
    <property type="match status" value="1"/>
</dbReference>
<sequence>MKYCGLRTPEDAMAAVDAKVQLGGLVFAHKSPRRVTLREAHKVRDILFGNAEVVGLFADNAFEEIAATHNAVGLDRVQLHGDEDDAFAERVEKEIGLPVLRALPISSREDAERADQRYGSAFLFDARPPDGNPQKGGHGRAFDWSLLEAYSGERKFLLAGGLSTENVANAVRIAGAHPAFAGLDVSSGIERERGIKDRGLMLGFAENARAARI</sequence>
<organism evidence="11 12">
    <name type="scientific">Parvularcula lutaonensis</name>
    <dbReference type="NCBI Taxonomy" id="491923"/>
    <lineage>
        <taxon>Bacteria</taxon>
        <taxon>Pseudomonadati</taxon>
        <taxon>Pseudomonadota</taxon>
        <taxon>Alphaproteobacteria</taxon>
        <taxon>Parvularculales</taxon>
        <taxon>Parvularculaceae</taxon>
        <taxon>Parvularcula</taxon>
    </lineage>
</organism>
<evidence type="ECO:0000256" key="1">
    <source>
        <dbReference type="ARBA" id="ARBA00001164"/>
    </source>
</evidence>
<dbReference type="PANTHER" id="PTHR42894">
    <property type="entry name" value="N-(5'-PHOSPHORIBOSYL)ANTHRANILATE ISOMERASE"/>
    <property type="match status" value="1"/>
</dbReference>
<evidence type="ECO:0000259" key="10">
    <source>
        <dbReference type="Pfam" id="PF00697"/>
    </source>
</evidence>
<gene>
    <name evidence="9" type="primary">trpF</name>
    <name evidence="11" type="ORF">ACFONP_04945</name>
</gene>
<dbReference type="InterPro" id="IPR011060">
    <property type="entry name" value="RibuloseP-bd_barrel"/>
</dbReference>
<feature type="domain" description="N-(5'phosphoribosyl) anthranilate isomerase (PRAI)" evidence="10">
    <location>
        <begin position="2"/>
        <end position="206"/>
    </location>
</feature>
<dbReference type="CDD" id="cd00405">
    <property type="entry name" value="PRAI"/>
    <property type="match status" value="1"/>
</dbReference>
<dbReference type="InterPro" id="IPR044643">
    <property type="entry name" value="TrpF_fam"/>
</dbReference>
<comment type="caution">
    <text evidence="11">The sequence shown here is derived from an EMBL/GenBank/DDBJ whole genome shotgun (WGS) entry which is preliminary data.</text>
</comment>
<evidence type="ECO:0000256" key="9">
    <source>
        <dbReference type="HAMAP-Rule" id="MF_00135"/>
    </source>
</evidence>
<comment type="similarity">
    <text evidence="9">Belongs to the TrpF family.</text>
</comment>